<evidence type="ECO:0000313" key="1">
    <source>
        <dbReference type="EMBL" id="JAH09688.1"/>
    </source>
</evidence>
<name>A0A0E9Q0L4_ANGAN</name>
<sequence>MEWVVMVYPLCSDSYPLPPSVIAKPLVNNSCPLGYITLARPTIRGGDLQG</sequence>
<reference evidence="1" key="2">
    <citation type="journal article" date="2015" name="Fish Shellfish Immunol.">
        <title>Early steps in the European eel (Anguilla anguilla)-Vibrio vulnificus interaction in the gills: Role of the RtxA13 toxin.</title>
        <authorList>
            <person name="Callol A."/>
            <person name="Pajuelo D."/>
            <person name="Ebbesson L."/>
            <person name="Teles M."/>
            <person name="MacKenzie S."/>
            <person name="Amaro C."/>
        </authorList>
    </citation>
    <scope>NUCLEOTIDE SEQUENCE</scope>
</reference>
<organism evidence="1">
    <name type="scientific">Anguilla anguilla</name>
    <name type="common">European freshwater eel</name>
    <name type="synonym">Muraena anguilla</name>
    <dbReference type="NCBI Taxonomy" id="7936"/>
    <lineage>
        <taxon>Eukaryota</taxon>
        <taxon>Metazoa</taxon>
        <taxon>Chordata</taxon>
        <taxon>Craniata</taxon>
        <taxon>Vertebrata</taxon>
        <taxon>Euteleostomi</taxon>
        <taxon>Actinopterygii</taxon>
        <taxon>Neopterygii</taxon>
        <taxon>Teleostei</taxon>
        <taxon>Anguilliformes</taxon>
        <taxon>Anguillidae</taxon>
        <taxon>Anguilla</taxon>
    </lineage>
</organism>
<accession>A0A0E9Q0L4</accession>
<protein>
    <submittedName>
        <fullName evidence="1">Uncharacterized protein</fullName>
    </submittedName>
</protein>
<proteinExistence type="predicted"/>
<dbReference type="AlphaFoldDB" id="A0A0E9Q0L4"/>
<dbReference type="EMBL" id="GBXM01098889">
    <property type="protein sequence ID" value="JAH09688.1"/>
    <property type="molecule type" value="Transcribed_RNA"/>
</dbReference>
<reference evidence="1" key="1">
    <citation type="submission" date="2014-11" db="EMBL/GenBank/DDBJ databases">
        <authorList>
            <person name="Amaro Gonzalez C."/>
        </authorList>
    </citation>
    <scope>NUCLEOTIDE SEQUENCE</scope>
</reference>